<dbReference type="AlphaFoldDB" id="A0A8R7R1S6"/>
<accession>A0A8R7R1S6</accession>
<dbReference type="EnsemblPlants" id="TuG1812G0700003997.01.T01">
    <property type="protein sequence ID" value="TuG1812G0700003997.01.T01.cds294034"/>
    <property type="gene ID" value="TuG1812G0700003997.01"/>
</dbReference>
<protein>
    <submittedName>
        <fullName evidence="1">Uncharacterized protein</fullName>
    </submittedName>
</protein>
<keyword evidence="2" id="KW-1185">Reference proteome</keyword>
<reference evidence="2" key="1">
    <citation type="journal article" date="2013" name="Nature">
        <title>Draft genome of the wheat A-genome progenitor Triticum urartu.</title>
        <authorList>
            <person name="Ling H.Q."/>
            <person name="Zhao S."/>
            <person name="Liu D."/>
            <person name="Wang J."/>
            <person name="Sun H."/>
            <person name="Zhang C."/>
            <person name="Fan H."/>
            <person name="Li D."/>
            <person name="Dong L."/>
            <person name="Tao Y."/>
            <person name="Gao C."/>
            <person name="Wu H."/>
            <person name="Li Y."/>
            <person name="Cui Y."/>
            <person name="Guo X."/>
            <person name="Zheng S."/>
            <person name="Wang B."/>
            <person name="Yu K."/>
            <person name="Liang Q."/>
            <person name="Yang W."/>
            <person name="Lou X."/>
            <person name="Chen J."/>
            <person name="Feng M."/>
            <person name="Jian J."/>
            <person name="Zhang X."/>
            <person name="Luo G."/>
            <person name="Jiang Y."/>
            <person name="Liu J."/>
            <person name="Wang Z."/>
            <person name="Sha Y."/>
            <person name="Zhang B."/>
            <person name="Wu H."/>
            <person name="Tang D."/>
            <person name="Shen Q."/>
            <person name="Xue P."/>
            <person name="Zou S."/>
            <person name="Wang X."/>
            <person name="Liu X."/>
            <person name="Wang F."/>
            <person name="Yang Y."/>
            <person name="An X."/>
            <person name="Dong Z."/>
            <person name="Zhang K."/>
            <person name="Zhang X."/>
            <person name="Luo M.C."/>
            <person name="Dvorak J."/>
            <person name="Tong Y."/>
            <person name="Wang J."/>
            <person name="Yang H."/>
            <person name="Li Z."/>
            <person name="Wang D."/>
            <person name="Zhang A."/>
            <person name="Wang J."/>
        </authorList>
    </citation>
    <scope>NUCLEOTIDE SEQUENCE</scope>
    <source>
        <strain evidence="2">cv. G1812</strain>
    </source>
</reference>
<reference evidence="1" key="2">
    <citation type="submission" date="2018-03" db="EMBL/GenBank/DDBJ databases">
        <title>The Triticum urartu genome reveals the dynamic nature of wheat genome evolution.</title>
        <authorList>
            <person name="Ling H."/>
            <person name="Ma B."/>
            <person name="Shi X."/>
            <person name="Liu H."/>
            <person name="Dong L."/>
            <person name="Sun H."/>
            <person name="Cao Y."/>
            <person name="Gao Q."/>
            <person name="Zheng S."/>
            <person name="Li Y."/>
            <person name="Yu Y."/>
            <person name="Du H."/>
            <person name="Qi M."/>
            <person name="Li Y."/>
            <person name="Yu H."/>
            <person name="Cui Y."/>
            <person name="Wang N."/>
            <person name="Chen C."/>
            <person name="Wu H."/>
            <person name="Zhao Y."/>
            <person name="Zhang J."/>
            <person name="Li Y."/>
            <person name="Zhou W."/>
            <person name="Zhang B."/>
            <person name="Hu W."/>
            <person name="Eijk M."/>
            <person name="Tang J."/>
            <person name="Witsenboer H."/>
            <person name="Zhao S."/>
            <person name="Li Z."/>
            <person name="Zhang A."/>
            <person name="Wang D."/>
            <person name="Liang C."/>
        </authorList>
    </citation>
    <scope>NUCLEOTIDE SEQUENCE [LARGE SCALE GENOMIC DNA]</scope>
    <source>
        <strain evidence="1">cv. G1812</strain>
    </source>
</reference>
<proteinExistence type="predicted"/>
<organism evidence="1 2">
    <name type="scientific">Triticum urartu</name>
    <name type="common">Red wild einkorn</name>
    <name type="synonym">Crithodium urartu</name>
    <dbReference type="NCBI Taxonomy" id="4572"/>
    <lineage>
        <taxon>Eukaryota</taxon>
        <taxon>Viridiplantae</taxon>
        <taxon>Streptophyta</taxon>
        <taxon>Embryophyta</taxon>
        <taxon>Tracheophyta</taxon>
        <taxon>Spermatophyta</taxon>
        <taxon>Magnoliopsida</taxon>
        <taxon>Liliopsida</taxon>
        <taxon>Poales</taxon>
        <taxon>Poaceae</taxon>
        <taxon>BOP clade</taxon>
        <taxon>Pooideae</taxon>
        <taxon>Triticodae</taxon>
        <taxon>Triticeae</taxon>
        <taxon>Triticinae</taxon>
        <taxon>Triticum</taxon>
    </lineage>
</organism>
<reference evidence="1" key="3">
    <citation type="submission" date="2022-06" db="UniProtKB">
        <authorList>
            <consortium name="EnsemblPlants"/>
        </authorList>
    </citation>
    <scope>IDENTIFICATION</scope>
</reference>
<dbReference type="Proteomes" id="UP000015106">
    <property type="component" value="Chromosome 7"/>
</dbReference>
<name>A0A8R7R1S6_TRIUA</name>
<dbReference type="Gramene" id="TuG1812G0700003997.01.T01">
    <property type="protein sequence ID" value="TuG1812G0700003997.01.T01.cds294034"/>
    <property type="gene ID" value="TuG1812G0700003997.01"/>
</dbReference>
<sequence length="89" mass="10235">MWIFVRKVRLPIHGGICPSRSSDSRSSAVTRDACLLLQVTPDQLQNCSESFFHEARSLAEVVRWSLRQRRAWRSVLESFWGAIESNEDA</sequence>
<evidence type="ECO:0000313" key="1">
    <source>
        <dbReference type="EnsemblPlants" id="TuG1812G0700003997.01.T01.cds294034"/>
    </source>
</evidence>
<evidence type="ECO:0000313" key="2">
    <source>
        <dbReference type="Proteomes" id="UP000015106"/>
    </source>
</evidence>